<dbReference type="SUPFAM" id="SSF51735">
    <property type="entry name" value="NAD(P)-binding Rossmann-fold domains"/>
    <property type="match status" value="1"/>
</dbReference>
<feature type="domain" description="Thioester reductase (TE)" evidence="12">
    <location>
        <begin position="25"/>
        <end position="295"/>
    </location>
</feature>
<evidence type="ECO:0000256" key="5">
    <source>
        <dbReference type="ARBA" id="ARBA00022857"/>
    </source>
</evidence>
<evidence type="ECO:0000256" key="10">
    <source>
        <dbReference type="RuleBase" id="RU363097"/>
    </source>
</evidence>
<feature type="domain" description="Fatty acyl-CoA reductase C-terminal" evidence="11">
    <location>
        <begin position="367"/>
        <end position="460"/>
    </location>
</feature>
<dbReference type="InterPro" id="IPR026055">
    <property type="entry name" value="FAR"/>
</dbReference>
<comment type="caution">
    <text evidence="13">The sequence shown here is derived from an EMBL/GenBank/DDBJ whole genome shotgun (WGS) entry which is preliminary data.</text>
</comment>
<dbReference type="AlphaFoldDB" id="A0A8S0ZNW0"/>
<evidence type="ECO:0000259" key="12">
    <source>
        <dbReference type="Pfam" id="PF07993"/>
    </source>
</evidence>
<dbReference type="Pfam" id="PF03015">
    <property type="entry name" value="Sterile"/>
    <property type="match status" value="1"/>
</dbReference>
<dbReference type="PANTHER" id="PTHR11011:SF116">
    <property type="entry name" value="FATTY ACYL-COA REDUCTASE CG5065-RELATED"/>
    <property type="match status" value="1"/>
</dbReference>
<dbReference type="GO" id="GO:0005777">
    <property type="term" value="C:peroxisome"/>
    <property type="evidence" value="ECO:0007669"/>
    <property type="project" value="TreeGrafter"/>
</dbReference>
<dbReference type="CDD" id="cd09071">
    <property type="entry name" value="FAR_C"/>
    <property type="match status" value="1"/>
</dbReference>
<keyword evidence="4" id="KW-0812">Transmembrane</keyword>
<keyword evidence="8" id="KW-0472">Membrane</keyword>
<dbReference type="InterPro" id="IPR033640">
    <property type="entry name" value="FAR_C"/>
</dbReference>
<dbReference type="FunFam" id="3.40.50.720:FF:000143">
    <property type="entry name" value="Fatty acyl-CoA reductase"/>
    <property type="match status" value="1"/>
</dbReference>
<evidence type="ECO:0000313" key="13">
    <source>
        <dbReference type="EMBL" id="CAB3233440.1"/>
    </source>
</evidence>
<evidence type="ECO:0000256" key="1">
    <source>
        <dbReference type="ARBA" id="ARBA00004141"/>
    </source>
</evidence>
<dbReference type="EMBL" id="CADEBD010000293">
    <property type="protein sequence ID" value="CAB3233440.1"/>
    <property type="molecule type" value="Genomic_DNA"/>
</dbReference>
<keyword evidence="6" id="KW-1133">Transmembrane helix</keyword>
<comment type="similarity">
    <text evidence="2 10">Belongs to the fatty acyl-CoA reductase family.</text>
</comment>
<accession>A0A8S0ZNW0</accession>
<dbReference type="InterPro" id="IPR036291">
    <property type="entry name" value="NAD(P)-bd_dom_sf"/>
</dbReference>
<comment type="function">
    <text evidence="10">Catalyzes the reduction of fatty acyl-CoA to fatty alcohols.</text>
</comment>
<comment type="subcellular location">
    <subcellularLocation>
        <location evidence="1">Membrane</location>
        <topology evidence="1">Multi-pass membrane protein</topology>
    </subcellularLocation>
</comment>
<gene>
    <name evidence="13" type="ORF">APLA_LOCUS6083</name>
</gene>
<dbReference type="CDD" id="cd05236">
    <property type="entry name" value="FAR-N_SDR_e"/>
    <property type="match status" value="1"/>
</dbReference>
<sequence length="519" mass="58758">MVPRPAPPVSPPLIPQYFAGKEVFITGATGFMGKVLVERLLWTCPEIAKLHLLMRQKKDIPPEKRLKQLKQSQVFDVTREHCPQQLEKLSIVAGDVIKPKLGLSKDAVQQLSEVSVVFHSAAILKFDEPLAVAVEQNVRSVLKVMDLCDQLPLMQVFVYVSTAYSNADLSSVEERVYPAPLNLQHLFALVDNLPEHLLAEITPGLIPPKPNVYTFTKAMAESALADRASHSKYATAIFRPSIVVSSMQNPFPGWIENLNGPCGVVVGTGKGLLHVLNCSGDKRADMIPVDIVIDTLIAVAWETGVDDLRETRVYNCCSYDNPTTWGEFKRRMLQGVRRYPYGMPLWYPCGFSIENGLVTKVSQWLLQTAPLHTLDFVFTMFGIKSRPSLAAISHRLQAMNDALKYFMTREWKFSTDNVRRLRDRLAPADAALYNLDVQTIDWEDHCVKFVQGTRRYLLHEQVDASRCAHLRMRMLYIVHRLMQLLIVLFLYRLSKRSVPAILWAMFKLKSVKNSKYGSS</sequence>
<dbReference type="Proteomes" id="UP000494256">
    <property type="component" value="Unassembled WGS sequence"/>
</dbReference>
<evidence type="ECO:0000256" key="7">
    <source>
        <dbReference type="ARBA" id="ARBA00023098"/>
    </source>
</evidence>
<evidence type="ECO:0000256" key="2">
    <source>
        <dbReference type="ARBA" id="ARBA00005928"/>
    </source>
</evidence>
<dbReference type="PANTHER" id="PTHR11011">
    <property type="entry name" value="MALE STERILITY PROTEIN 2-RELATED"/>
    <property type="match status" value="1"/>
</dbReference>
<dbReference type="GO" id="GO:0035336">
    <property type="term" value="P:long-chain fatty-acyl-CoA metabolic process"/>
    <property type="evidence" value="ECO:0007669"/>
    <property type="project" value="TreeGrafter"/>
</dbReference>
<keyword evidence="5 10" id="KW-0521">NADP</keyword>
<keyword evidence="3 10" id="KW-0444">Lipid biosynthesis</keyword>
<dbReference type="GO" id="GO:0016020">
    <property type="term" value="C:membrane"/>
    <property type="evidence" value="ECO:0007669"/>
    <property type="project" value="UniProtKB-SubCell"/>
</dbReference>
<keyword evidence="7 10" id="KW-0443">Lipid metabolism</keyword>
<comment type="catalytic activity">
    <reaction evidence="9 10">
        <text>a long-chain fatty acyl-CoA + 2 NADPH + 2 H(+) = a long-chain primary fatty alcohol + 2 NADP(+) + CoA</text>
        <dbReference type="Rhea" id="RHEA:52716"/>
        <dbReference type="ChEBI" id="CHEBI:15378"/>
        <dbReference type="ChEBI" id="CHEBI:57287"/>
        <dbReference type="ChEBI" id="CHEBI:57783"/>
        <dbReference type="ChEBI" id="CHEBI:58349"/>
        <dbReference type="ChEBI" id="CHEBI:77396"/>
        <dbReference type="ChEBI" id="CHEBI:83139"/>
        <dbReference type="EC" id="1.2.1.84"/>
    </reaction>
</comment>
<dbReference type="OrthoDB" id="7485060at2759"/>
<evidence type="ECO:0000313" key="14">
    <source>
        <dbReference type="Proteomes" id="UP000494256"/>
    </source>
</evidence>
<organism evidence="13 14">
    <name type="scientific">Arctia plantaginis</name>
    <name type="common">Wood tiger moth</name>
    <name type="synonym">Phalaena plantaginis</name>
    <dbReference type="NCBI Taxonomy" id="874455"/>
    <lineage>
        <taxon>Eukaryota</taxon>
        <taxon>Metazoa</taxon>
        <taxon>Ecdysozoa</taxon>
        <taxon>Arthropoda</taxon>
        <taxon>Hexapoda</taxon>
        <taxon>Insecta</taxon>
        <taxon>Pterygota</taxon>
        <taxon>Neoptera</taxon>
        <taxon>Endopterygota</taxon>
        <taxon>Lepidoptera</taxon>
        <taxon>Glossata</taxon>
        <taxon>Ditrysia</taxon>
        <taxon>Noctuoidea</taxon>
        <taxon>Erebidae</taxon>
        <taxon>Arctiinae</taxon>
        <taxon>Arctia</taxon>
    </lineage>
</organism>
<evidence type="ECO:0000259" key="11">
    <source>
        <dbReference type="Pfam" id="PF03015"/>
    </source>
</evidence>
<dbReference type="GO" id="GO:0080019">
    <property type="term" value="F:alcohol-forming very long-chain fatty acyl-CoA reductase activity"/>
    <property type="evidence" value="ECO:0007669"/>
    <property type="project" value="InterPro"/>
</dbReference>
<evidence type="ECO:0000256" key="8">
    <source>
        <dbReference type="ARBA" id="ARBA00023136"/>
    </source>
</evidence>
<evidence type="ECO:0000256" key="9">
    <source>
        <dbReference type="ARBA" id="ARBA00052530"/>
    </source>
</evidence>
<protein>
    <recommendedName>
        <fullName evidence="10">Fatty acyl-CoA reductase</fullName>
        <ecNumber evidence="10">1.2.1.84</ecNumber>
    </recommendedName>
</protein>
<dbReference type="EC" id="1.2.1.84" evidence="10"/>
<proteinExistence type="inferred from homology"/>
<dbReference type="InterPro" id="IPR013120">
    <property type="entry name" value="FAR_NAD-bd"/>
</dbReference>
<evidence type="ECO:0000256" key="6">
    <source>
        <dbReference type="ARBA" id="ARBA00022989"/>
    </source>
</evidence>
<name>A0A8S0ZNW0_ARCPL</name>
<evidence type="ECO:0000256" key="4">
    <source>
        <dbReference type="ARBA" id="ARBA00022692"/>
    </source>
</evidence>
<dbReference type="Gene3D" id="3.40.50.720">
    <property type="entry name" value="NAD(P)-binding Rossmann-like Domain"/>
    <property type="match status" value="1"/>
</dbReference>
<dbReference type="GO" id="GO:0102965">
    <property type="term" value="F:alcohol-forming long-chain fatty acyl-CoA reductase activity"/>
    <property type="evidence" value="ECO:0007669"/>
    <property type="project" value="UniProtKB-EC"/>
</dbReference>
<evidence type="ECO:0000256" key="3">
    <source>
        <dbReference type="ARBA" id="ARBA00022516"/>
    </source>
</evidence>
<reference evidence="13 14" key="1">
    <citation type="submission" date="2020-04" db="EMBL/GenBank/DDBJ databases">
        <authorList>
            <person name="Wallbank WR R."/>
            <person name="Pardo Diaz C."/>
            <person name="Kozak K."/>
            <person name="Martin S."/>
            <person name="Jiggins C."/>
            <person name="Moest M."/>
            <person name="Warren A I."/>
            <person name="Byers J.R.P. K."/>
            <person name="Montejo-Kovacevich G."/>
            <person name="Yen C E."/>
        </authorList>
    </citation>
    <scope>NUCLEOTIDE SEQUENCE [LARGE SCALE GENOMIC DNA]</scope>
</reference>
<keyword evidence="10" id="KW-0560">Oxidoreductase</keyword>
<dbReference type="Pfam" id="PF07993">
    <property type="entry name" value="NAD_binding_4"/>
    <property type="match status" value="1"/>
</dbReference>